<evidence type="ECO:0000256" key="1">
    <source>
        <dbReference type="ARBA" id="ARBA00023125"/>
    </source>
</evidence>
<organism evidence="4 5">
    <name type="scientific">Merluccius polli</name>
    <name type="common">Benguela hake</name>
    <name type="synonym">Merluccius cadenati</name>
    <dbReference type="NCBI Taxonomy" id="89951"/>
    <lineage>
        <taxon>Eukaryota</taxon>
        <taxon>Metazoa</taxon>
        <taxon>Chordata</taxon>
        <taxon>Craniata</taxon>
        <taxon>Vertebrata</taxon>
        <taxon>Euteleostomi</taxon>
        <taxon>Actinopterygii</taxon>
        <taxon>Neopterygii</taxon>
        <taxon>Teleostei</taxon>
        <taxon>Neoteleostei</taxon>
        <taxon>Acanthomorphata</taxon>
        <taxon>Zeiogadaria</taxon>
        <taxon>Gadariae</taxon>
        <taxon>Gadiformes</taxon>
        <taxon>Gadoidei</taxon>
        <taxon>Merlucciidae</taxon>
        <taxon>Merluccius</taxon>
    </lineage>
</organism>
<name>A0AA47MES9_MERPO</name>
<dbReference type="Gene3D" id="1.10.150.130">
    <property type="match status" value="1"/>
</dbReference>
<keyword evidence="2" id="KW-0233">DNA recombination</keyword>
<feature type="compositionally biased region" description="Basic and acidic residues" evidence="3">
    <location>
        <begin position="215"/>
        <end position="224"/>
    </location>
</feature>
<accession>A0AA47MES9</accession>
<dbReference type="InterPro" id="IPR011010">
    <property type="entry name" value="DNA_brk_join_enz"/>
</dbReference>
<dbReference type="SUPFAM" id="SSF47823">
    <property type="entry name" value="lambda integrase-like, N-terminal domain"/>
    <property type="match status" value="1"/>
</dbReference>
<proteinExistence type="predicted"/>
<feature type="compositionally biased region" description="Polar residues" evidence="3">
    <location>
        <begin position="247"/>
        <end position="258"/>
    </location>
</feature>
<feature type="region of interest" description="Disordered" evidence="3">
    <location>
        <begin position="215"/>
        <end position="259"/>
    </location>
</feature>
<dbReference type="InterPro" id="IPR013762">
    <property type="entry name" value="Integrase-like_cat_sf"/>
</dbReference>
<feature type="compositionally biased region" description="Polar residues" evidence="3">
    <location>
        <begin position="225"/>
        <end position="240"/>
    </location>
</feature>
<dbReference type="PANTHER" id="PTHR35617">
    <property type="entry name" value="PHAGE_INTEGRASE DOMAIN-CONTAINING PROTEIN"/>
    <property type="match status" value="1"/>
</dbReference>
<evidence type="ECO:0008006" key="6">
    <source>
        <dbReference type="Google" id="ProtNLM"/>
    </source>
</evidence>
<evidence type="ECO:0000313" key="5">
    <source>
        <dbReference type="Proteomes" id="UP001174136"/>
    </source>
</evidence>
<dbReference type="GO" id="GO:0015074">
    <property type="term" value="P:DNA integration"/>
    <property type="evidence" value="ECO:0007669"/>
    <property type="project" value="InterPro"/>
</dbReference>
<dbReference type="PANTHER" id="PTHR35617:SF3">
    <property type="entry name" value="CORE-BINDING (CB) DOMAIN-CONTAINING PROTEIN"/>
    <property type="match status" value="1"/>
</dbReference>
<dbReference type="Gene3D" id="1.10.443.10">
    <property type="entry name" value="Intergrase catalytic core"/>
    <property type="match status" value="1"/>
</dbReference>
<keyword evidence="1" id="KW-0238">DNA-binding</keyword>
<dbReference type="EMBL" id="JAOPHQ010004556">
    <property type="protein sequence ID" value="KAK0138988.1"/>
    <property type="molecule type" value="Genomic_DNA"/>
</dbReference>
<evidence type="ECO:0000313" key="4">
    <source>
        <dbReference type="EMBL" id="KAK0138988.1"/>
    </source>
</evidence>
<protein>
    <recommendedName>
        <fullName evidence="6">Tyr recombinase domain-containing protein</fullName>
    </recommendedName>
</protein>
<keyword evidence="5" id="KW-1185">Reference proteome</keyword>
<comment type="caution">
    <text evidence="4">The sequence shown here is derived from an EMBL/GenBank/DDBJ whole genome shotgun (WGS) entry which is preliminary data.</text>
</comment>
<gene>
    <name evidence="4" type="ORF">N1851_024464</name>
</gene>
<dbReference type="Proteomes" id="UP001174136">
    <property type="component" value="Unassembled WGS sequence"/>
</dbReference>
<dbReference type="AlphaFoldDB" id="A0AA47MES9"/>
<dbReference type="InterPro" id="IPR010998">
    <property type="entry name" value="Integrase_recombinase_N"/>
</dbReference>
<evidence type="ECO:0000256" key="2">
    <source>
        <dbReference type="ARBA" id="ARBA00023172"/>
    </source>
</evidence>
<evidence type="ECO:0000256" key="3">
    <source>
        <dbReference type="SAM" id="MobiDB-lite"/>
    </source>
</evidence>
<sequence>MSCDATWTLPNEITFVVQPGKAHGDTNRRDLAWREVSLEVGEPDTPSVVVPTDAVGKRRKSKLPTKGYSKLGIHGMGELGLAEPPVVEPLVAFHLHPNRCSLSASSTTSLPSKAECLTASIFQRMYRQRSWRRWVDNWTPGFPNPALWDEICVVNDLILYSSRGTVQGCGRVMGLAVSGERALWLNLSGLSDGQKAEVMDATVQEPALLLRLQQRRGDSGEADNRSGQLVSRLPNSLSSRTKGHGANTPSLQRQQEAAPNTPECSVVDLLCFLQDLVDKGKAFSTVKVYLAAISACHMGFGDKPAGQHPLVCRFMKGAWRKLPVSRPLVPLWELSLVRDALSLHPFEPMEVAEMKFLSLKTALLLALTTAKRFAPGRTKVCLRHNPAFVPKVVVSGYRCLTVELLAFHPPPFSSAEEKKLNTLCPVRALHLYLSRTAGFRKDDQLFVSWATPHKGKPLSRQRLSHWIVEAISLAYGCKGLQPPPQGLRAHSTRGMATSWVLFRGVSVKDICAAASWATPHTFVRFYRLDVSGPSVAQAVLEANRPGIARDPGLGLHNWAPIPETATRWHFKCPNRVPRCENFAAIGRRCPGATPLHFGALWSKYGALLTELRRDWPEASRGHAPSLWGTLE</sequence>
<reference evidence="4" key="1">
    <citation type="journal article" date="2023" name="Front. Mar. Sci.">
        <title>A new Merluccius polli reference genome to investigate the effects of global change in West African waters.</title>
        <authorList>
            <person name="Mateo J.L."/>
            <person name="Blanco-Fernandez C."/>
            <person name="Garcia-Vazquez E."/>
            <person name="Machado-Schiaffino G."/>
        </authorList>
    </citation>
    <scope>NUCLEOTIDE SEQUENCE</scope>
    <source>
        <strain evidence="4">C29</strain>
        <tissue evidence="4">Fin</tissue>
    </source>
</reference>
<dbReference type="GO" id="GO:0003677">
    <property type="term" value="F:DNA binding"/>
    <property type="evidence" value="ECO:0007669"/>
    <property type="project" value="UniProtKB-KW"/>
</dbReference>
<dbReference type="SUPFAM" id="SSF56349">
    <property type="entry name" value="DNA breaking-rejoining enzymes"/>
    <property type="match status" value="1"/>
</dbReference>
<dbReference type="GO" id="GO:0006310">
    <property type="term" value="P:DNA recombination"/>
    <property type="evidence" value="ECO:0007669"/>
    <property type="project" value="UniProtKB-KW"/>
</dbReference>